<proteinExistence type="inferred from homology"/>
<evidence type="ECO:0000313" key="4">
    <source>
        <dbReference type="Proteomes" id="UP001315686"/>
    </source>
</evidence>
<dbReference type="InterPro" id="IPR050259">
    <property type="entry name" value="SDR"/>
</dbReference>
<dbReference type="PANTHER" id="PTHR42879">
    <property type="entry name" value="3-OXOACYL-(ACYL-CARRIER-PROTEIN) REDUCTASE"/>
    <property type="match status" value="1"/>
</dbReference>
<accession>A0AAP2CME3</accession>
<keyword evidence="4" id="KW-1185">Reference proteome</keyword>
<protein>
    <submittedName>
        <fullName evidence="3">SDR family NAD(P)-dependent oxidoreductase</fullName>
    </submittedName>
</protein>
<reference evidence="3 4" key="1">
    <citation type="journal article" date="2021" name="Arch. Microbiol.">
        <title>Harenicola maris gen. nov., sp. nov. isolated from the Sea of Japan shallow sediments.</title>
        <authorList>
            <person name="Romanenko L.A."/>
            <person name="Kurilenko V.V."/>
            <person name="Chernysheva N.Y."/>
            <person name="Tekutyeva L.A."/>
            <person name="Velansky P.V."/>
            <person name="Svetashev V.I."/>
            <person name="Isaeva M.P."/>
        </authorList>
    </citation>
    <scope>NUCLEOTIDE SEQUENCE [LARGE SCALE GENOMIC DNA]</scope>
    <source>
        <strain evidence="3 4">KMM 3653</strain>
    </source>
</reference>
<comment type="similarity">
    <text evidence="1 2">Belongs to the short-chain dehydrogenases/reductases (SDR) family.</text>
</comment>
<dbReference type="Pfam" id="PF00106">
    <property type="entry name" value="adh_short"/>
    <property type="match status" value="1"/>
</dbReference>
<dbReference type="EMBL" id="JADQAZ010000001">
    <property type="protein sequence ID" value="MBT0956235.1"/>
    <property type="molecule type" value="Genomic_DNA"/>
</dbReference>
<evidence type="ECO:0000313" key="3">
    <source>
        <dbReference type="EMBL" id="MBT0956235.1"/>
    </source>
</evidence>
<dbReference type="Proteomes" id="UP001315686">
    <property type="component" value="Unassembled WGS sequence"/>
</dbReference>
<dbReference type="SUPFAM" id="SSF51735">
    <property type="entry name" value="NAD(P)-binding Rossmann-fold domains"/>
    <property type="match status" value="1"/>
</dbReference>
<comment type="caution">
    <text evidence="3">The sequence shown here is derived from an EMBL/GenBank/DDBJ whole genome shotgun (WGS) entry which is preliminary data.</text>
</comment>
<dbReference type="InterPro" id="IPR002347">
    <property type="entry name" value="SDR_fam"/>
</dbReference>
<gene>
    <name evidence="3" type="ORF">IV417_02455</name>
</gene>
<evidence type="ECO:0000256" key="2">
    <source>
        <dbReference type="RuleBase" id="RU000363"/>
    </source>
</evidence>
<dbReference type="Gene3D" id="3.40.50.720">
    <property type="entry name" value="NAD(P)-binding Rossmann-like Domain"/>
    <property type="match status" value="1"/>
</dbReference>
<organism evidence="3 4">
    <name type="scientific">Harenicola maris</name>
    <dbReference type="NCBI Taxonomy" id="2841044"/>
    <lineage>
        <taxon>Bacteria</taxon>
        <taxon>Pseudomonadati</taxon>
        <taxon>Pseudomonadota</taxon>
        <taxon>Alphaproteobacteria</taxon>
        <taxon>Rhodobacterales</taxon>
        <taxon>Paracoccaceae</taxon>
        <taxon>Harenicola</taxon>
    </lineage>
</organism>
<sequence>MSLRGRRALVTGGNRGIGRAIASGLVNKGCAVTITARNPQEGAAAAEAIGADALTLDLAQPETMHPVLERPYDILINNAGLLPEGSLMENPEGLFEAMAVMLNAPFLLIRALAPGMEARGWGRIVNVSSDWGSFAHGMGGPNGYGVAKAALNALTKTLPRDLPECIKVNAMCPGWVRTRMGGEGAALSPEQGADTALWLASLPDDGPTGGFFRQRKPLDW</sequence>
<evidence type="ECO:0000256" key="1">
    <source>
        <dbReference type="ARBA" id="ARBA00006484"/>
    </source>
</evidence>
<dbReference type="PRINTS" id="PR00080">
    <property type="entry name" value="SDRFAMILY"/>
</dbReference>
<dbReference type="InterPro" id="IPR036291">
    <property type="entry name" value="NAD(P)-bd_dom_sf"/>
</dbReference>
<dbReference type="PRINTS" id="PR00081">
    <property type="entry name" value="GDHRDH"/>
</dbReference>
<dbReference type="AlphaFoldDB" id="A0AAP2CME3"/>
<name>A0AAP2CME3_9RHOB</name>